<sequence>MEDDDGPVVFERVLMNVQAMYPSPEEPSLSPDEIMQYVDKKMFVPGSDKYVDKKMFVPGSDKIMQYVDKKMFVPGSDKDLSEGEEVVRGSIGLKLAKDYPFSQCLTKFRTEVRGFLSRFVESIRELRTSVSLPADDNSG</sequence>
<evidence type="ECO:0000313" key="2">
    <source>
        <dbReference type="Proteomes" id="UP000054560"/>
    </source>
</evidence>
<gene>
    <name evidence="1" type="ORF">SARC_13408</name>
</gene>
<dbReference type="GeneID" id="25913912"/>
<reference evidence="1 2" key="1">
    <citation type="submission" date="2011-02" db="EMBL/GenBank/DDBJ databases">
        <title>The Genome Sequence of Sphaeroforma arctica JP610.</title>
        <authorList>
            <consortium name="The Broad Institute Genome Sequencing Platform"/>
            <person name="Russ C."/>
            <person name="Cuomo C."/>
            <person name="Young S.K."/>
            <person name="Zeng Q."/>
            <person name="Gargeya S."/>
            <person name="Alvarado L."/>
            <person name="Berlin A."/>
            <person name="Chapman S.B."/>
            <person name="Chen Z."/>
            <person name="Freedman E."/>
            <person name="Gellesch M."/>
            <person name="Goldberg J."/>
            <person name="Griggs A."/>
            <person name="Gujja S."/>
            <person name="Heilman E."/>
            <person name="Heiman D."/>
            <person name="Howarth C."/>
            <person name="Mehta T."/>
            <person name="Neiman D."/>
            <person name="Pearson M."/>
            <person name="Roberts A."/>
            <person name="Saif S."/>
            <person name="Shea T."/>
            <person name="Shenoy N."/>
            <person name="Sisk P."/>
            <person name="Stolte C."/>
            <person name="Sykes S."/>
            <person name="White J."/>
            <person name="Yandava C."/>
            <person name="Burger G."/>
            <person name="Gray M.W."/>
            <person name="Holland P.W.H."/>
            <person name="King N."/>
            <person name="Lang F.B.F."/>
            <person name="Roger A.J."/>
            <person name="Ruiz-Trillo I."/>
            <person name="Haas B."/>
            <person name="Nusbaum C."/>
            <person name="Birren B."/>
        </authorList>
    </citation>
    <scope>NUCLEOTIDE SEQUENCE [LARGE SCALE GENOMIC DNA]</scope>
    <source>
        <strain evidence="1 2">JP610</strain>
    </source>
</reference>
<evidence type="ECO:0000313" key="1">
    <source>
        <dbReference type="EMBL" id="KNC74034.1"/>
    </source>
</evidence>
<dbReference type="RefSeq" id="XP_014147936.1">
    <property type="nucleotide sequence ID" value="XM_014292461.1"/>
</dbReference>
<accession>A0A0L0FBC6</accession>
<dbReference type="Proteomes" id="UP000054560">
    <property type="component" value="Unassembled WGS sequence"/>
</dbReference>
<name>A0A0L0FBC6_9EUKA</name>
<keyword evidence="2" id="KW-1185">Reference proteome</keyword>
<organism evidence="1 2">
    <name type="scientific">Sphaeroforma arctica JP610</name>
    <dbReference type="NCBI Taxonomy" id="667725"/>
    <lineage>
        <taxon>Eukaryota</taxon>
        <taxon>Ichthyosporea</taxon>
        <taxon>Ichthyophonida</taxon>
        <taxon>Sphaeroforma</taxon>
    </lineage>
</organism>
<proteinExistence type="predicted"/>
<dbReference type="EMBL" id="KQ244847">
    <property type="protein sequence ID" value="KNC74034.1"/>
    <property type="molecule type" value="Genomic_DNA"/>
</dbReference>
<dbReference type="AlphaFoldDB" id="A0A0L0FBC6"/>
<protein>
    <submittedName>
        <fullName evidence="1">Uncharacterized protein</fullName>
    </submittedName>
</protein>